<name>H2EFA1_9VIRU</name>
<accession>H2EFA1</accession>
<keyword evidence="1" id="KW-1133">Transmembrane helix</keyword>
<evidence type="ECO:0000256" key="1">
    <source>
        <dbReference type="SAM" id="Phobius"/>
    </source>
</evidence>
<keyword evidence="1" id="KW-0812">Transmembrane</keyword>
<dbReference type="EMBL" id="JN885999">
    <property type="protein sequence ID" value="AEX63166.1"/>
    <property type="molecule type" value="Genomic_DNA"/>
</dbReference>
<protein>
    <submittedName>
        <fullName evidence="2">Uncharacterized protein</fullName>
    </submittedName>
</protein>
<proteinExistence type="predicted"/>
<sequence>MKLFSLKKRIVIVIMMKLFGNVLVNINIMKE</sequence>
<reference evidence="2" key="1">
    <citation type="submission" date="2011-10" db="EMBL/GenBank/DDBJ databases">
        <title>Provirophages and transpovirons: unique mobilome of giant viruses.</title>
        <authorList>
            <person name="Desnues C."/>
            <person name="LaScola B."/>
            <person name="Yutin N."/>
            <person name="Fournous G."/>
            <person name="Koonin E."/>
            <person name="Raoult D."/>
        </authorList>
    </citation>
    <scope>NUCLEOTIDE SEQUENCE</scope>
    <source>
        <strain evidence="2">Mv13-mv</strain>
    </source>
</reference>
<keyword evidence="1" id="KW-0472">Membrane</keyword>
<feature type="transmembrane region" description="Helical" evidence="1">
    <location>
        <begin position="12"/>
        <end position="29"/>
    </location>
</feature>
<gene>
    <name evidence="2" type="ORF">mv_R964</name>
</gene>
<organism evidence="2">
    <name type="scientific">Moumouvirus sp. 'Monve'</name>
    <dbReference type="NCBI Taxonomy" id="1128131"/>
    <lineage>
        <taxon>Viruses</taxon>
        <taxon>Varidnaviria</taxon>
        <taxon>Bamfordvirae</taxon>
        <taxon>Nucleocytoviricota</taxon>
        <taxon>Megaviricetes</taxon>
        <taxon>Imitervirales</taxon>
        <taxon>Mimiviridae</taxon>
        <taxon>Megamimivirinae</taxon>
        <taxon>Moumouvirus</taxon>
    </lineage>
</organism>
<evidence type="ECO:0000313" key="2">
    <source>
        <dbReference type="EMBL" id="AEX63166.1"/>
    </source>
</evidence>